<dbReference type="EMBL" id="JBBPBM010000009">
    <property type="protein sequence ID" value="KAK8568464.1"/>
    <property type="molecule type" value="Genomic_DNA"/>
</dbReference>
<protein>
    <submittedName>
        <fullName evidence="1">Uncharacterized protein</fullName>
    </submittedName>
</protein>
<sequence length="93" mass="10189">MAGISKTVSEFEDLLPTMTEKLGGDGLMRDLCNGFKLLVDKEKGVISVASLKSNNAMLGLQELRDDELLLSPELMEESQLLVEEELKTAGFLT</sequence>
<accession>A0ABR2F0H6</accession>
<dbReference type="Proteomes" id="UP001472677">
    <property type="component" value="Unassembled WGS sequence"/>
</dbReference>
<proteinExistence type="predicted"/>
<keyword evidence="2" id="KW-1185">Reference proteome</keyword>
<dbReference type="PANTHER" id="PTHR47319:SF8">
    <property type="entry name" value="EF-HAND DOMAIN-CONTAINING PROTEIN"/>
    <property type="match status" value="1"/>
</dbReference>
<dbReference type="Gene3D" id="1.10.238.10">
    <property type="entry name" value="EF-hand"/>
    <property type="match status" value="1"/>
</dbReference>
<dbReference type="InterPro" id="IPR044205">
    <property type="entry name" value="KIC/PBP1/KRP1"/>
</dbReference>
<evidence type="ECO:0000313" key="1">
    <source>
        <dbReference type="EMBL" id="KAK8568464.1"/>
    </source>
</evidence>
<name>A0ABR2F0H6_9ROSI</name>
<organism evidence="1 2">
    <name type="scientific">Hibiscus sabdariffa</name>
    <name type="common">roselle</name>
    <dbReference type="NCBI Taxonomy" id="183260"/>
    <lineage>
        <taxon>Eukaryota</taxon>
        <taxon>Viridiplantae</taxon>
        <taxon>Streptophyta</taxon>
        <taxon>Embryophyta</taxon>
        <taxon>Tracheophyta</taxon>
        <taxon>Spermatophyta</taxon>
        <taxon>Magnoliopsida</taxon>
        <taxon>eudicotyledons</taxon>
        <taxon>Gunneridae</taxon>
        <taxon>Pentapetalae</taxon>
        <taxon>rosids</taxon>
        <taxon>malvids</taxon>
        <taxon>Malvales</taxon>
        <taxon>Malvaceae</taxon>
        <taxon>Malvoideae</taxon>
        <taxon>Hibiscus</taxon>
    </lineage>
</organism>
<comment type="caution">
    <text evidence="1">The sequence shown here is derived from an EMBL/GenBank/DDBJ whole genome shotgun (WGS) entry which is preliminary data.</text>
</comment>
<evidence type="ECO:0000313" key="2">
    <source>
        <dbReference type="Proteomes" id="UP001472677"/>
    </source>
</evidence>
<gene>
    <name evidence="1" type="ORF">V6N12_007015</name>
</gene>
<dbReference type="PANTHER" id="PTHR47319">
    <property type="entry name" value="CALCIUM-BINDING PROTEIN KIC"/>
    <property type="match status" value="1"/>
</dbReference>
<reference evidence="1 2" key="1">
    <citation type="journal article" date="2024" name="G3 (Bethesda)">
        <title>Genome assembly of Hibiscus sabdariffa L. provides insights into metabolisms of medicinal natural products.</title>
        <authorList>
            <person name="Kim T."/>
        </authorList>
    </citation>
    <scope>NUCLEOTIDE SEQUENCE [LARGE SCALE GENOMIC DNA]</scope>
    <source>
        <strain evidence="1">TK-2024</strain>
        <tissue evidence="1">Old leaves</tissue>
    </source>
</reference>